<dbReference type="AlphaFoldDB" id="A0A0N4Z493"/>
<reference evidence="2" key="1">
    <citation type="submission" date="2017-02" db="UniProtKB">
        <authorList>
            <consortium name="WormBaseParasite"/>
        </authorList>
    </citation>
    <scope>IDENTIFICATION</scope>
</reference>
<organism evidence="1 2">
    <name type="scientific">Parastrongyloides trichosuri</name>
    <name type="common">Possum-specific nematode worm</name>
    <dbReference type="NCBI Taxonomy" id="131310"/>
    <lineage>
        <taxon>Eukaryota</taxon>
        <taxon>Metazoa</taxon>
        <taxon>Ecdysozoa</taxon>
        <taxon>Nematoda</taxon>
        <taxon>Chromadorea</taxon>
        <taxon>Rhabditida</taxon>
        <taxon>Tylenchina</taxon>
        <taxon>Panagrolaimomorpha</taxon>
        <taxon>Strongyloidoidea</taxon>
        <taxon>Strongyloididae</taxon>
        <taxon>Parastrongyloides</taxon>
    </lineage>
</organism>
<evidence type="ECO:0000313" key="1">
    <source>
        <dbReference type="Proteomes" id="UP000038045"/>
    </source>
</evidence>
<evidence type="ECO:0000313" key="2">
    <source>
        <dbReference type="WBParaSite" id="PTRK_0000181300.1"/>
    </source>
</evidence>
<dbReference type="Proteomes" id="UP000038045">
    <property type="component" value="Unplaced"/>
</dbReference>
<sequence length="367" mass="42421">MEKNQWRGFRQVSISHDIRKKEKISRKLSDPIKLACGNEETTNKLLLQLIKETPRINRKNSIDVVKMKIEDVEKGDIPGGSDNKYEKKPKQLNSIELYECLQNNKIDCNVIYTLTKRTSSPRQLAQVLSAATRIYEKDKIKKQSLITANWLSKFETLDYLISSGKTVVSSHVIPRRCLSENALDILLKRSNPIIKDVKNGTPSNVSPTDVKIFFDTNNNTNKSIENLKNNRKRVSFSAPIGPLFRCNSSFDGNHIKSKSVKPIVKKEVVSNQEYPLFHMDYESFKAWRRGSKMSNETMRINERSNKKVKFLKRYFKKNFSFKRSSNKSKENTNCTNDRSNQKSKFSNIVSIFRRTMSNCFHSNVTSV</sequence>
<dbReference type="WBParaSite" id="PTRK_0000181300.1">
    <property type="protein sequence ID" value="PTRK_0000181300.1"/>
    <property type="gene ID" value="PTRK_0000181300"/>
</dbReference>
<keyword evidence="1" id="KW-1185">Reference proteome</keyword>
<protein>
    <submittedName>
        <fullName evidence="2">BRCT domain-containing protein</fullName>
    </submittedName>
</protein>
<accession>A0A0N4Z493</accession>
<name>A0A0N4Z493_PARTI</name>
<proteinExistence type="predicted"/>